<evidence type="ECO:0000313" key="2">
    <source>
        <dbReference type="Proteomes" id="UP000554482"/>
    </source>
</evidence>
<reference evidence="1 2" key="1">
    <citation type="submission" date="2020-06" db="EMBL/GenBank/DDBJ databases">
        <title>Transcriptomic and genomic resources for Thalictrum thalictroides and T. hernandezii: Facilitating candidate gene discovery in an emerging model plant lineage.</title>
        <authorList>
            <person name="Arias T."/>
            <person name="Riano-Pachon D.M."/>
            <person name="Di Stilio V.S."/>
        </authorList>
    </citation>
    <scope>NUCLEOTIDE SEQUENCE [LARGE SCALE GENOMIC DNA]</scope>
    <source>
        <strain evidence="2">cv. WT478/WT964</strain>
        <tissue evidence="1">Leaves</tissue>
    </source>
</reference>
<organism evidence="1 2">
    <name type="scientific">Thalictrum thalictroides</name>
    <name type="common">Rue-anemone</name>
    <name type="synonym">Anemone thalictroides</name>
    <dbReference type="NCBI Taxonomy" id="46969"/>
    <lineage>
        <taxon>Eukaryota</taxon>
        <taxon>Viridiplantae</taxon>
        <taxon>Streptophyta</taxon>
        <taxon>Embryophyta</taxon>
        <taxon>Tracheophyta</taxon>
        <taxon>Spermatophyta</taxon>
        <taxon>Magnoliopsida</taxon>
        <taxon>Ranunculales</taxon>
        <taxon>Ranunculaceae</taxon>
        <taxon>Thalictroideae</taxon>
        <taxon>Thalictrum</taxon>
    </lineage>
</organism>
<dbReference type="PANTHER" id="PTHR31354:SF2">
    <property type="entry name" value="OS01G0793500 PROTEIN"/>
    <property type="match status" value="1"/>
</dbReference>
<dbReference type="Proteomes" id="UP000554482">
    <property type="component" value="Unassembled WGS sequence"/>
</dbReference>
<dbReference type="EMBL" id="JABWDY010000475">
    <property type="protein sequence ID" value="KAF5208085.1"/>
    <property type="molecule type" value="Genomic_DNA"/>
</dbReference>
<evidence type="ECO:0000313" key="1">
    <source>
        <dbReference type="EMBL" id="KAF5208085.1"/>
    </source>
</evidence>
<keyword evidence="2" id="KW-1185">Reference proteome</keyword>
<comment type="caution">
    <text evidence="1">The sequence shown here is derived from an EMBL/GenBank/DDBJ whole genome shotgun (WGS) entry which is preliminary data.</text>
</comment>
<sequence length="101" mass="11788">MQVYMGASFEKRAKPWVATINPDDVHSMIFWHCLRFVDEDGKLWVGESGHENEKGEDIIVVIPWEKWWELTLKDETKTIFLQIKSKARGAKRLGKILLMDA</sequence>
<dbReference type="AlphaFoldDB" id="A0A7J6XGD6"/>
<accession>A0A7J6XGD6</accession>
<dbReference type="PANTHER" id="PTHR31354">
    <property type="entry name" value="OS01G0793500 PROTEIN"/>
    <property type="match status" value="1"/>
</dbReference>
<dbReference type="OrthoDB" id="1847654at2759"/>
<proteinExistence type="predicted"/>
<name>A0A7J6XGD6_THATH</name>
<protein>
    <submittedName>
        <fullName evidence="1">Zinc finger MYND domain protein</fullName>
    </submittedName>
</protein>
<gene>
    <name evidence="1" type="ORF">FRX31_002327</name>
</gene>